<feature type="transmembrane region" description="Helical" evidence="1">
    <location>
        <begin position="522"/>
        <end position="545"/>
    </location>
</feature>
<evidence type="ECO:0000313" key="2">
    <source>
        <dbReference type="EMBL" id="GEO22387.1"/>
    </source>
</evidence>
<feature type="transmembrane region" description="Helical" evidence="1">
    <location>
        <begin position="466"/>
        <end position="486"/>
    </location>
</feature>
<name>A0A512CDW2_9BACT</name>
<evidence type="ECO:0000256" key="1">
    <source>
        <dbReference type="SAM" id="Phobius"/>
    </source>
</evidence>
<dbReference type="EMBL" id="BJYV01000015">
    <property type="protein sequence ID" value="GEO22387.1"/>
    <property type="molecule type" value="Genomic_DNA"/>
</dbReference>
<dbReference type="RefSeq" id="WP_146948059.1">
    <property type="nucleotide sequence ID" value="NZ_BJYV01000015.1"/>
</dbReference>
<accession>A0A512CDW2</accession>
<protein>
    <submittedName>
        <fullName evidence="2">Uncharacterized protein</fullName>
    </submittedName>
</protein>
<keyword evidence="3" id="KW-1185">Reference proteome</keyword>
<sequence>MDIIKFSDYFETLKDKENSYKIRDEVNIKHYFSEHLFDHLEVNSSIYFTGIEIIDLFKYVKFRNINIYFNDIKTVPTLNISGENCNIYFDRVKGSPKDLFIDYEDYFNLELRGSFNTIQLFRVKYEKIRISIEGSIIDLCIEKCIFDYLSICGSLYDKIELLTLTDINPMELIKEIKVDVVPINYIKFIKLTSLNKLLINKVKIQKKLLIISSTIKSVEFQNYMANNLCMINCTISELFIDIKDIPYLDQGIRKYIQYNIKKIISKNTKINFLEINQSNNLEIVEINLTSIDKLKISNLKCNTFNLNNNISLESNIFGCIFQNLVFKDFYSSSLLNIKNTQLKKENNHLNINNSNLDNVLISPSFFEELKKISFTKSSIQGLKITNFIDIPLKTINPNNKDKNTNYLILFREFKNLAKNYGDNYLYHKFKALEYNERLKREINLFDRSVLQFNKFTNNHTTDWFKAFKLLIILFTFNLSIITSYLYNSYDNFNVLDIAKLLPYLLSPVSFLVNYKEYEFHNVIYLFDFLYNIGIGLIIYQMIAAFRKFNR</sequence>
<dbReference type="AlphaFoldDB" id="A0A512CDW2"/>
<reference evidence="2 3" key="1">
    <citation type="submission" date="2019-07" db="EMBL/GenBank/DDBJ databases">
        <title>Whole genome shotgun sequence of Cyclobacterium qasimii NBRC 106168.</title>
        <authorList>
            <person name="Hosoyama A."/>
            <person name="Uohara A."/>
            <person name="Ohji S."/>
            <person name="Ichikawa N."/>
        </authorList>
    </citation>
    <scope>NUCLEOTIDE SEQUENCE [LARGE SCALE GENOMIC DNA]</scope>
    <source>
        <strain evidence="2 3">NBRC 106168</strain>
    </source>
</reference>
<organism evidence="2 3">
    <name type="scientific">Cyclobacterium qasimii</name>
    <dbReference type="NCBI Taxonomy" id="1350429"/>
    <lineage>
        <taxon>Bacteria</taxon>
        <taxon>Pseudomonadati</taxon>
        <taxon>Bacteroidota</taxon>
        <taxon>Cytophagia</taxon>
        <taxon>Cytophagales</taxon>
        <taxon>Cyclobacteriaceae</taxon>
        <taxon>Cyclobacterium</taxon>
    </lineage>
</organism>
<comment type="caution">
    <text evidence="2">The sequence shown here is derived from an EMBL/GenBank/DDBJ whole genome shotgun (WGS) entry which is preliminary data.</text>
</comment>
<gene>
    <name evidence="2" type="ORF">CQA01_29210</name>
</gene>
<evidence type="ECO:0000313" key="3">
    <source>
        <dbReference type="Proteomes" id="UP000321301"/>
    </source>
</evidence>
<dbReference type="Proteomes" id="UP000321301">
    <property type="component" value="Unassembled WGS sequence"/>
</dbReference>
<keyword evidence="1" id="KW-0472">Membrane</keyword>
<proteinExistence type="predicted"/>
<keyword evidence="1" id="KW-1133">Transmembrane helix</keyword>
<keyword evidence="1" id="KW-0812">Transmembrane</keyword>